<dbReference type="Gene3D" id="3.40.50.1240">
    <property type="entry name" value="Phosphoglycerate mutase-like"/>
    <property type="match status" value="1"/>
</dbReference>
<dbReference type="SUPFAM" id="SSF53254">
    <property type="entry name" value="Phosphoglycerate mutase-like"/>
    <property type="match status" value="1"/>
</dbReference>
<organism evidence="1 2">
    <name type="scientific">Streptomyces hainanensis</name>
    <dbReference type="NCBI Taxonomy" id="402648"/>
    <lineage>
        <taxon>Bacteria</taxon>
        <taxon>Bacillati</taxon>
        <taxon>Actinomycetota</taxon>
        <taxon>Actinomycetes</taxon>
        <taxon>Kitasatosporales</taxon>
        <taxon>Streptomycetaceae</taxon>
        <taxon>Streptomyces</taxon>
    </lineage>
</organism>
<sequence>SVGVYLRVACDWASGRSGVRMPGGESGVEALGRFDAVVAEAASAGAAVALVGHGSMIRVWTAARVANVSLEFVVAHEVPNGGVVTLEGAPGRGWRALGWTGARLGDAPAVAAG</sequence>
<dbReference type="Pfam" id="PF00300">
    <property type="entry name" value="His_Phos_1"/>
    <property type="match status" value="1"/>
</dbReference>
<dbReference type="Proteomes" id="UP000295345">
    <property type="component" value="Unassembled WGS sequence"/>
</dbReference>
<gene>
    <name evidence="1" type="ORF">E1283_36285</name>
</gene>
<dbReference type="RefSeq" id="WP_207930677.1">
    <property type="nucleotide sequence ID" value="NZ_SMKI01000833.1"/>
</dbReference>
<dbReference type="InterPro" id="IPR013078">
    <property type="entry name" value="His_Pase_superF_clade-1"/>
</dbReference>
<feature type="non-terminal residue" evidence="1">
    <location>
        <position position="1"/>
    </location>
</feature>
<dbReference type="EMBL" id="SMKI01000833">
    <property type="protein sequence ID" value="TDC60093.1"/>
    <property type="molecule type" value="Genomic_DNA"/>
</dbReference>
<dbReference type="AlphaFoldDB" id="A0A4R4SFI5"/>
<comment type="caution">
    <text evidence="1">The sequence shown here is derived from an EMBL/GenBank/DDBJ whole genome shotgun (WGS) entry which is preliminary data.</text>
</comment>
<evidence type="ECO:0000313" key="2">
    <source>
        <dbReference type="Proteomes" id="UP000295345"/>
    </source>
</evidence>
<reference evidence="1 2" key="1">
    <citation type="submission" date="2019-03" db="EMBL/GenBank/DDBJ databases">
        <title>Draft genome sequences of novel Actinobacteria.</title>
        <authorList>
            <person name="Sahin N."/>
            <person name="Ay H."/>
            <person name="Saygin H."/>
        </authorList>
    </citation>
    <scope>NUCLEOTIDE SEQUENCE [LARGE SCALE GENOMIC DNA]</scope>
    <source>
        <strain evidence="1 2">DSM 41900</strain>
    </source>
</reference>
<protein>
    <submittedName>
        <fullName evidence="1">Histidine phosphatase family protein</fullName>
    </submittedName>
</protein>
<name>A0A4R4SFI5_9ACTN</name>
<evidence type="ECO:0000313" key="1">
    <source>
        <dbReference type="EMBL" id="TDC60093.1"/>
    </source>
</evidence>
<keyword evidence="2" id="KW-1185">Reference proteome</keyword>
<proteinExistence type="predicted"/>
<accession>A0A4R4SFI5</accession>
<dbReference type="InterPro" id="IPR029033">
    <property type="entry name" value="His_PPase_superfam"/>
</dbReference>